<evidence type="ECO:0000313" key="3">
    <source>
        <dbReference type="EMBL" id="MBV0933673.1"/>
    </source>
</evidence>
<dbReference type="Pfam" id="PF13476">
    <property type="entry name" value="AAA_23"/>
    <property type="match status" value="1"/>
</dbReference>
<gene>
    <name evidence="3" type="ORF">KTN04_10020</name>
</gene>
<evidence type="ECO:0000313" key="4">
    <source>
        <dbReference type="Proteomes" id="UP000755551"/>
    </source>
</evidence>
<feature type="coiled-coil region" evidence="1">
    <location>
        <begin position="618"/>
        <end position="824"/>
    </location>
</feature>
<comment type="caution">
    <text evidence="3">The sequence shown here is derived from an EMBL/GenBank/DDBJ whole genome shotgun (WGS) entry which is preliminary data.</text>
</comment>
<dbReference type="Proteomes" id="UP000755551">
    <property type="component" value="Unassembled WGS sequence"/>
</dbReference>
<dbReference type="Pfam" id="PF13558">
    <property type="entry name" value="SbcC_Walker_B"/>
    <property type="match status" value="1"/>
</dbReference>
<dbReference type="PANTHER" id="PTHR32114">
    <property type="entry name" value="ABC TRANSPORTER ABCH.3"/>
    <property type="match status" value="1"/>
</dbReference>
<feature type="coiled-coil region" evidence="1">
    <location>
        <begin position="225"/>
        <end position="275"/>
    </location>
</feature>
<dbReference type="EMBL" id="JAHQZT010000011">
    <property type="protein sequence ID" value="MBV0933673.1"/>
    <property type="molecule type" value="Genomic_DNA"/>
</dbReference>
<reference evidence="3 4" key="1">
    <citation type="submission" date="2021-06" db="EMBL/GenBank/DDBJ databases">
        <title>Bacterium isolated from marine sediment.</title>
        <authorList>
            <person name="Zhu K.-L."/>
            <person name="Du Z.-J."/>
            <person name="Liang Q.-Y."/>
        </authorList>
    </citation>
    <scope>NUCLEOTIDE SEQUENCE [LARGE SCALE GENOMIC DNA]</scope>
    <source>
        <strain evidence="3 4">A346</strain>
    </source>
</reference>
<feature type="coiled-coil region" evidence="1">
    <location>
        <begin position="530"/>
        <end position="571"/>
    </location>
</feature>
<feature type="coiled-coil region" evidence="1">
    <location>
        <begin position="444"/>
        <end position="489"/>
    </location>
</feature>
<sequence>MRILQIRFKNLNSLAGEWQIDLTNPAYTSDGIFAITGPTGAGKSTLLDAICLALYGRTPRQNRVNASQNEVMSRQTGECFAEVVFETPQGRWCCHWSQHRSRKKADGALQQPKHEVSEADSGKVLVTKLKDVADTIEKLTGMDFDRFTRSMLLAQGGFAAFLQADADARAPILEQITGTSIYSDISKAVHQRRGEEKSKLEQLKAAQSGLQLLDEEEEATLSRELAGINEQVHQQQAQVEQQQKLLNWRQQLDQEQQQRQQLEQQQQQLNTEIQAFAPEQQRLEQAQRADALRPEYEPLRQRRRDLYAARQTLAGLQAQVPALEQVLQQAQAGFSRAQQHQQQALAELERHQPLIKELREQDYGIRLKRNALQQLRAQLPAELLQGPSPDPDRLQVAMQQTQTELAEVLNGTSREVLQDQQAEVKTRGEQLGELKNLVAQAEEHRQSQQTLAQAQEVLTQQEQALGQQLAHQQQQVDGLQREYKDLLQIQRLAERIASLEQQRHELEPGKPCPLCGSEEHPWHNEQPPELSEEKARLLQVEQQLAEQQKQLQQTEVERARVTSQLQGHQARVQELTHTLAQLQAPMDACLQALAWASCPTSAEVAQAHLDARETWKQLQQQLQRIDSLQADQQRQHAEQQRLQQRLAVDAHQAELDRLQQQRTELSSEPDAEAWESRLKRACEQARSAQERAQTEVYRHEQALNQRRQQISDAAVAEQRLQQETEQMEAAFIQTLALSRFEDEAVLQAALLPPDQLHRLRLQQEALNNRAAELKALYARCEQALVLLQQQALTTEVAAQLNETLQHLQAQHARLLEQRGSLQRALDDNTRKKAQFGEQQQAIEARQRELTRWETLHELIGSADGKKFRNFAQGLTFELMVGHANHQLQKMSDRYLLVRDVDQPLELNVIDNYQAGEIRSTKNLSGGESFLISLALALGLSGMASRNVRVDSLFLDEGFGTLDEEALETALDTLSGLQQEGKLIGVISHVQALKDRIGTRIEVQSTQGGRSRISGPGCRSLG</sequence>
<name>A0ABS6MBJ4_9GAMM</name>
<evidence type="ECO:0000259" key="2">
    <source>
        <dbReference type="Pfam" id="PF13476"/>
    </source>
</evidence>
<proteinExistence type="predicted"/>
<evidence type="ECO:0000256" key="1">
    <source>
        <dbReference type="SAM" id="Coils"/>
    </source>
</evidence>
<dbReference type="InterPro" id="IPR038729">
    <property type="entry name" value="Rad50/SbcC_AAA"/>
</dbReference>
<protein>
    <submittedName>
        <fullName evidence="3">AAA family ATPase</fullName>
    </submittedName>
</protein>
<accession>A0ABS6MBJ4</accession>
<feature type="domain" description="Rad50/SbcC-type AAA" evidence="2">
    <location>
        <begin position="6"/>
        <end position="274"/>
    </location>
</feature>
<organism evidence="3 4">
    <name type="scientific">Marinobacterium weihaiense</name>
    <dbReference type="NCBI Taxonomy" id="2851016"/>
    <lineage>
        <taxon>Bacteria</taxon>
        <taxon>Pseudomonadati</taxon>
        <taxon>Pseudomonadota</taxon>
        <taxon>Gammaproteobacteria</taxon>
        <taxon>Oceanospirillales</taxon>
        <taxon>Oceanospirillaceae</taxon>
        <taxon>Marinobacterium</taxon>
    </lineage>
</organism>
<dbReference type="PANTHER" id="PTHR32114:SF2">
    <property type="entry name" value="ABC TRANSPORTER ABCH.3"/>
    <property type="match status" value="1"/>
</dbReference>
<dbReference type="RefSeq" id="WP_217335095.1">
    <property type="nucleotide sequence ID" value="NZ_JAHQZT010000011.1"/>
</dbReference>
<keyword evidence="1" id="KW-0175">Coiled coil</keyword>
<keyword evidence="4" id="KW-1185">Reference proteome</keyword>